<proteinExistence type="inferred from homology"/>
<dbReference type="GO" id="GO:0017004">
    <property type="term" value="P:cytochrome complex assembly"/>
    <property type="evidence" value="ECO:0007669"/>
    <property type="project" value="UniProtKB-KW"/>
</dbReference>
<dbReference type="Proteomes" id="UP000536640">
    <property type="component" value="Unassembled WGS sequence"/>
</dbReference>
<feature type="transmembrane region" description="Helical" evidence="9">
    <location>
        <begin position="58"/>
        <end position="85"/>
    </location>
</feature>
<evidence type="ECO:0000256" key="8">
    <source>
        <dbReference type="ARBA" id="ARBA00023136"/>
    </source>
</evidence>
<comment type="caution">
    <text evidence="11">The sequence shown here is derived from an EMBL/GenBank/DDBJ whole genome shotgun (WGS) entry which is preliminary data.</text>
</comment>
<keyword evidence="8 9" id="KW-0472">Membrane</keyword>
<protein>
    <recommendedName>
        <fullName evidence="4 9">Heme exporter protein C</fullName>
    </recommendedName>
    <alternativeName>
        <fullName evidence="9">Cytochrome c-type biogenesis protein</fullName>
    </alternativeName>
</protein>
<evidence type="ECO:0000256" key="4">
    <source>
        <dbReference type="ARBA" id="ARBA00016463"/>
    </source>
</evidence>
<dbReference type="InterPro" id="IPR045062">
    <property type="entry name" value="Cyt_c_biogenesis_CcsA/CcmC"/>
</dbReference>
<evidence type="ECO:0000256" key="6">
    <source>
        <dbReference type="ARBA" id="ARBA00022748"/>
    </source>
</evidence>
<dbReference type="GO" id="GO:0020037">
    <property type="term" value="F:heme binding"/>
    <property type="evidence" value="ECO:0007669"/>
    <property type="project" value="InterPro"/>
</dbReference>
<evidence type="ECO:0000256" key="5">
    <source>
        <dbReference type="ARBA" id="ARBA00022692"/>
    </source>
</evidence>
<dbReference type="Pfam" id="PF01578">
    <property type="entry name" value="Cytochrom_C_asm"/>
    <property type="match status" value="1"/>
</dbReference>
<comment type="subcellular location">
    <subcellularLocation>
        <location evidence="9">Cell inner membrane</location>
    </subcellularLocation>
    <subcellularLocation>
        <location evidence="2">Membrane</location>
        <topology evidence="2">Multi-pass membrane protein</topology>
    </subcellularLocation>
</comment>
<keyword evidence="7 9" id="KW-1133">Transmembrane helix</keyword>
<gene>
    <name evidence="9" type="primary">ccmC</name>
    <name evidence="11" type="ORF">HNQ57_000051</name>
</gene>
<keyword evidence="9" id="KW-0997">Cell inner membrane</keyword>
<reference evidence="11 12" key="1">
    <citation type="submission" date="2020-08" db="EMBL/GenBank/DDBJ databases">
        <title>Genomic Encyclopedia of Type Strains, Phase IV (KMG-IV): sequencing the most valuable type-strain genomes for metagenomic binning, comparative biology and taxonomic classification.</title>
        <authorList>
            <person name="Goeker M."/>
        </authorList>
    </citation>
    <scope>NUCLEOTIDE SEQUENCE [LARGE SCALE GENOMIC DNA]</scope>
    <source>
        <strain evidence="11 12">DSM 25701</strain>
    </source>
</reference>
<dbReference type="GO" id="GO:0005886">
    <property type="term" value="C:plasma membrane"/>
    <property type="evidence" value="ECO:0007669"/>
    <property type="project" value="UniProtKB-SubCell"/>
</dbReference>
<keyword evidence="9" id="KW-0813">Transport</keyword>
<dbReference type="InterPro" id="IPR002541">
    <property type="entry name" value="Cyt_c_assembly"/>
</dbReference>
<dbReference type="AlphaFoldDB" id="A0A840QZX8"/>
<name>A0A840QZX8_9GAMM</name>
<keyword evidence="5 9" id="KW-0812">Transmembrane</keyword>
<comment type="function">
    <text evidence="1 9">Required for the export of heme to the periplasm for the biogenesis of c-type cytochromes.</text>
</comment>
<evidence type="ECO:0000256" key="3">
    <source>
        <dbReference type="ARBA" id="ARBA00005840"/>
    </source>
</evidence>
<dbReference type="PANTHER" id="PTHR30071:SF1">
    <property type="entry name" value="CYTOCHROME B_B6 PROTEIN-RELATED"/>
    <property type="match status" value="1"/>
</dbReference>
<accession>A0A840QZX8</accession>
<feature type="transmembrane region" description="Helical" evidence="9">
    <location>
        <begin position="203"/>
        <end position="225"/>
    </location>
</feature>
<feature type="transmembrane region" description="Helical" evidence="9">
    <location>
        <begin position="23"/>
        <end position="46"/>
    </location>
</feature>
<evidence type="ECO:0000256" key="2">
    <source>
        <dbReference type="ARBA" id="ARBA00004141"/>
    </source>
</evidence>
<evidence type="ECO:0000256" key="9">
    <source>
        <dbReference type="RuleBase" id="RU364092"/>
    </source>
</evidence>
<feature type="transmembrane region" description="Helical" evidence="9">
    <location>
        <begin position="160"/>
        <end position="183"/>
    </location>
</feature>
<keyword evidence="9" id="KW-1003">Cell membrane</keyword>
<evidence type="ECO:0000256" key="7">
    <source>
        <dbReference type="ARBA" id="ARBA00022989"/>
    </source>
</evidence>
<dbReference type="NCBIfam" id="TIGR01191">
    <property type="entry name" value="ccmC"/>
    <property type="match status" value="1"/>
</dbReference>
<evidence type="ECO:0000256" key="1">
    <source>
        <dbReference type="ARBA" id="ARBA00002442"/>
    </source>
</evidence>
<feature type="transmembrane region" description="Helical" evidence="9">
    <location>
        <begin position="129"/>
        <end position="148"/>
    </location>
</feature>
<dbReference type="PANTHER" id="PTHR30071">
    <property type="entry name" value="HEME EXPORTER PROTEIN C"/>
    <property type="match status" value="1"/>
</dbReference>
<keyword evidence="6 9" id="KW-0201">Cytochrome c-type biogenesis</keyword>
<comment type="similarity">
    <text evidence="3 9">Belongs to the CcmC/CycZ/HelC family.</text>
</comment>
<sequence length="257" mass="28996">MSIWTTFHKWGSPRWFYQFSGRLLPWLGGLSLLLLIGGAVWGLALVPPDYKQGNSFRIIYVHVPASAVAMGAYMMMAIAGAIHLIWRMKLAAMVMKAIAPIGASLTFLALLTGAVWGKPTWGTWWVWDARITSVLILFFLYLGVIALHQAFENREAAAKACAVLVIVGAVNIPIIYWSVEWWYSLHQPASIRFIGESSIHPTMLRPLMATMSGMYLFFAWAMLLFTRTEILDRERNTRWVQDIVCSGDKKPESRSVL</sequence>
<dbReference type="EMBL" id="JACHHW010000001">
    <property type="protein sequence ID" value="MBB5185792.1"/>
    <property type="molecule type" value="Genomic_DNA"/>
</dbReference>
<keyword evidence="12" id="KW-1185">Reference proteome</keyword>
<dbReference type="InterPro" id="IPR003557">
    <property type="entry name" value="Cyt_c_biogenesis_CcmC"/>
</dbReference>
<evidence type="ECO:0000313" key="12">
    <source>
        <dbReference type="Proteomes" id="UP000536640"/>
    </source>
</evidence>
<evidence type="ECO:0000313" key="11">
    <source>
        <dbReference type="EMBL" id="MBB5185792.1"/>
    </source>
</evidence>
<organism evidence="11 12">
    <name type="scientific">Zhongshania antarctica</name>
    <dbReference type="NCBI Taxonomy" id="641702"/>
    <lineage>
        <taxon>Bacteria</taxon>
        <taxon>Pseudomonadati</taxon>
        <taxon>Pseudomonadota</taxon>
        <taxon>Gammaproteobacteria</taxon>
        <taxon>Cellvibrionales</taxon>
        <taxon>Spongiibacteraceae</taxon>
        <taxon>Zhongshania</taxon>
    </lineage>
</organism>
<feature type="domain" description="Cytochrome c assembly protein" evidence="10">
    <location>
        <begin position="29"/>
        <end position="185"/>
    </location>
</feature>
<feature type="transmembrane region" description="Helical" evidence="9">
    <location>
        <begin position="97"/>
        <end position="117"/>
    </location>
</feature>
<evidence type="ECO:0000259" key="10">
    <source>
        <dbReference type="Pfam" id="PF01578"/>
    </source>
</evidence>
<dbReference type="PRINTS" id="PR01386">
    <property type="entry name" value="CCMCBIOGNSIS"/>
</dbReference>
<dbReference type="GO" id="GO:0015232">
    <property type="term" value="F:heme transmembrane transporter activity"/>
    <property type="evidence" value="ECO:0007669"/>
    <property type="project" value="InterPro"/>
</dbReference>